<feature type="compositionally biased region" description="Polar residues" evidence="2">
    <location>
        <begin position="253"/>
        <end position="283"/>
    </location>
</feature>
<dbReference type="Gene3D" id="1.20.58.120">
    <property type="entry name" value="BAG domain"/>
    <property type="match status" value="1"/>
</dbReference>
<sequence>MYREVALANRSPNDLGKRVGDTTEGSKEWEVRPGGMLVQKRDPHADAIHAGPVISLRVSYGRMYHHVSITVNSTFGDLKKLLVQDTSLQPRQQRLQYKGKERNDNEVLREVGLKDKSKVVLVEDVASSEKRLIELRKAEATMKGSKTVSEVQQLVDRISGQIASIESAVIQGRKQNESEFTGLIDVLMSQLVKLDSSKVDGEANVKKRILVRRIQKYVETLDALLLRNNSMKGQNDAAPPRAQSNGPRVRFDSSAQKRPSPSANKPVITTTWESFGTSNSGSKVATPASEPLLIQWD</sequence>
<evidence type="ECO:0000259" key="3">
    <source>
        <dbReference type="PROSITE" id="PS50053"/>
    </source>
</evidence>
<evidence type="ECO:0000256" key="1">
    <source>
        <dbReference type="ARBA" id="ARBA00023186"/>
    </source>
</evidence>
<organism evidence="5 6">
    <name type="scientific">Ceratopteris richardii</name>
    <name type="common">Triangle waterfern</name>
    <dbReference type="NCBI Taxonomy" id="49495"/>
    <lineage>
        <taxon>Eukaryota</taxon>
        <taxon>Viridiplantae</taxon>
        <taxon>Streptophyta</taxon>
        <taxon>Embryophyta</taxon>
        <taxon>Tracheophyta</taxon>
        <taxon>Polypodiopsida</taxon>
        <taxon>Polypodiidae</taxon>
        <taxon>Polypodiales</taxon>
        <taxon>Pteridineae</taxon>
        <taxon>Pteridaceae</taxon>
        <taxon>Parkerioideae</taxon>
        <taxon>Ceratopteris</taxon>
    </lineage>
</organism>
<evidence type="ECO:0000313" key="5">
    <source>
        <dbReference type="EMBL" id="KAH7286722.1"/>
    </source>
</evidence>
<dbReference type="InterPro" id="IPR029071">
    <property type="entry name" value="Ubiquitin-like_domsf"/>
</dbReference>
<dbReference type="AlphaFoldDB" id="A0A8T2QRC2"/>
<dbReference type="OMA" id="PQHKERD"/>
<comment type="caution">
    <text evidence="5">The sequence shown here is derived from an EMBL/GenBank/DDBJ whole genome shotgun (WGS) entry which is preliminary data.</text>
</comment>
<dbReference type="PROSITE" id="PS50053">
    <property type="entry name" value="UBIQUITIN_2"/>
    <property type="match status" value="1"/>
</dbReference>
<dbReference type="GO" id="GO:0050821">
    <property type="term" value="P:protein stabilization"/>
    <property type="evidence" value="ECO:0007669"/>
    <property type="project" value="TreeGrafter"/>
</dbReference>
<protein>
    <submittedName>
        <fullName evidence="5">Uncharacterized protein</fullName>
    </submittedName>
</protein>
<evidence type="ECO:0000259" key="4">
    <source>
        <dbReference type="PROSITE" id="PS51035"/>
    </source>
</evidence>
<dbReference type="InterPro" id="IPR003103">
    <property type="entry name" value="BAG_domain"/>
</dbReference>
<keyword evidence="6" id="KW-1185">Reference proteome</keyword>
<dbReference type="GO" id="GO:0051087">
    <property type="term" value="F:protein-folding chaperone binding"/>
    <property type="evidence" value="ECO:0007669"/>
    <property type="project" value="InterPro"/>
</dbReference>
<dbReference type="PANTHER" id="PTHR12329">
    <property type="entry name" value="BCL2-ASSOCIATED ATHANOGENE"/>
    <property type="match status" value="1"/>
</dbReference>
<dbReference type="InterPro" id="IPR000626">
    <property type="entry name" value="Ubiquitin-like_dom"/>
</dbReference>
<feature type="domain" description="Ubiquitin-like" evidence="3">
    <location>
        <begin position="54"/>
        <end position="128"/>
    </location>
</feature>
<dbReference type="InterPro" id="IPR036533">
    <property type="entry name" value="BAG_dom_sf"/>
</dbReference>
<feature type="region of interest" description="Disordered" evidence="2">
    <location>
        <begin position="231"/>
        <end position="297"/>
    </location>
</feature>
<dbReference type="OrthoDB" id="417450at2759"/>
<accession>A0A8T2QRC2</accession>
<dbReference type="EMBL" id="CM035437">
    <property type="protein sequence ID" value="KAH7286722.1"/>
    <property type="molecule type" value="Genomic_DNA"/>
</dbReference>
<dbReference type="SUPFAM" id="SSF63491">
    <property type="entry name" value="BAG domain"/>
    <property type="match status" value="1"/>
</dbReference>
<dbReference type="Proteomes" id="UP000825935">
    <property type="component" value="Chromosome 32"/>
</dbReference>
<dbReference type="SUPFAM" id="SSF54236">
    <property type="entry name" value="Ubiquitin-like"/>
    <property type="match status" value="1"/>
</dbReference>
<gene>
    <name evidence="5" type="ORF">KP509_32G020000</name>
</gene>
<feature type="compositionally biased region" description="Basic and acidic residues" evidence="2">
    <location>
        <begin position="15"/>
        <end position="28"/>
    </location>
</feature>
<feature type="region of interest" description="Disordered" evidence="2">
    <location>
        <begin position="1"/>
        <end position="28"/>
    </location>
</feature>
<evidence type="ECO:0000313" key="6">
    <source>
        <dbReference type="Proteomes" id="UP000825935"/>
    </source>
</evidence>
<reference evidence="5" key="1">
    <citation type="submission" date="2021-08" db="EMBL/GenBank/DDBJ databases">
        <title>WGS assembly of Ceratopteris richardii.</title>
        <authorList>
            <person name="Marchant D.B."/>
            <person name="Chen G."/>
            <person name="Jenkins J."/>
            <person name="Shu S."/>
            <person name="Leebens-Mack J."/>
            <person name="Grimwood J."/>
            <person name="Schmutz J."/>
            <person name="Soltis P."/>
            <person name="Soltis D."/>
            <person name="Chen Z.-H."/>
        </authorList>
    </citation>
    <scope>NUCLEOTIDE SEQUENCE</scope>
    <source>
        <strain evidence="5">Whitten #5841</strain>
        <tissue evidence="5">Leaf</tissue>
    </source>
</reference>
<dbReference type="Gene3D" id="3.10.20.90">
    <property type="entry name" value="Phosphatidylinositol 3-kinase Catalytic Subunit, Chain A, domain 1"/>
    <property type="match status" value="1"/>
</dbReference>
<dbReference type="GO" id="GO:0005737">
    <property type="term" value="C:cytoplasm"/>
    <property type="evidence" value="ECO:0007669"/>
    <property type="project" value="TreeGrafter"/>
</dbReference>
<proteinExistence type="predicted"/>
<dbReference type="Pfam" id="PF00240">
    <property type="entry name" value="ubiquitin"/>
    <property type="match status" value="1"/>
</dbReference>
<evidence type="ECO:0000256" key="2">
    <source>
        <dbReference type="SAM" id="MobiDB-lite"/>
    </source>
</evidence>
<dbReference type="Pfam" id="PF02179">
    <property type="entry name" value="BAG"/>
    <property type="match status" value="1"/>
</dbReference>
<dbReference type="InterPro" id="IPR039773">
    <property type="entry name" value="BAG_chaperone_regulator"/>
</dbReference>
<name>A0A8T2QRC2_CERRI</name>
<dbReference type="GO" id="GO:0000774">
    <property type="term" value="F:adenyl-nucleotide exchange factor activity"/>
    <property type="evidence" value="ECO:0007669"/>
    <property type="project" value="TreeGrafter"/>
</dbReference>
<dbReference type="SMART" id="SM00213">
    <property type="entry name" value="UBQ"/>
    <property type="match status" value="1"/>
</dbReference>
<feature type="domain" description="BAG" evidence="4">
    <location>
        <begin position="155"/>
        <end position="225"/>
    </location>
</feature>
<keyword evidence="1" id="KW-0143">Chaperone</keyword>
<dbReference type="PROSITE" id="PS51035">
    <property type="entry name" value="BAG"/>
    <property type="match status" value="1"/>
</dbReference>
<dbReference type="PANTHER" id="PTHR12329:SF16">
    <property type="entry name" value="BAG FAMILY MOLECULAR CHAPERONE REGULATOR 1"/>
    <property type="match status" value="1"/>
</dbReference>